<evidence type="ECO:0000256" key="3">
    <source>
        <dbReference type="ARBA" id="ARBA00022679"/>
    </source>
</evidence>
<dbReference type="InterPro" id="IPR001173">
    <property type="entry name" value="Glyco_trans_2-like"/>
</dbReference>
<gene>
    <name evidence="5" type="ORF">HUE88_09845</name>
</gene>
<organism evidence="5 6">
    <name type="scientific">Candidatus Sulfurimonas baltica</name>
    <dbReference type="NCBI Taxonomy" id="2740404"/>
    <lineage>
        <taxon>Bacteria</taxon>
        <taxon>Pseudomonadati</taxon>
        <taxon>Campylobacterota</taxon>
        <taxon>Epsilonproteobacteria</taxon>
        <taxon>Campylobacterales</taxon>
        <taxon>Sulfurimonadaceae</taxon>
        <taxon>Sulfurimonas</taxon>
    </lineage>
</organism>
<evidence type="ECO:0000313" key="5">
    <source>
        <dbReference type="EMBL" id="QOY51419.1"/>
    </source>
</evidence>
<evidence type="ECO:0000256" key="2">
    <source>
        <dbReference type="ARBA" id="ARBA00022676"/>
    </source>
</evidence>
<accession>A0A7S7RMC6</accession>
<dbReference type="InterPro" id="IPR029044">
    <property type="entry name" value="Nucleotide-diphossugar_trans"/>
</dbReference>
<dbReference type="PANTHER" id="PTHR43179">
    <property type="entry name" value="RHAMNOSYLTRANSFERASE WBBL"/>
    <property type="match status" value="1"/>
</dbReference>
<dbReference type="EMBL" id="CP054492">
    <property type="protein sequence ID" value="QOY51419.1"/>
    <property type="molecule type" value="Genomic_DNA"/>
</dbReference>
<name>A0A7S7RMC6_9BACT</name>
<evidence type="ECO:0000259" key="4">
    <source>
        <dbReference type="Pfam" id="PF00535"/>
    </source>
</evidence>
<keyword evidence="2" id="KW-0328">Glycosyltransferase</keyword>
<dbReference type="KEGG" id="sbal:HUE88_09845"/>
<keyword evidence="6" id="KW-1185">Reference proteome</keyword>
<dbReference type="Proteomes" id="UP000593994">
    <property type="component" value="Chromosome"/>
</dbReference>
<evidence type="ECO:0000256" key="1">
    <source>
        <dbReference type="ARBA" id="ARBA00006739"/>
    </source>
</evidence>
<feature type="domain" description="Glycosyltransferase 2-like" evidence="4">
    <location>
        <begin position="9"/>
        <end position="94"/>
    </location>
</feature>
<dbReference type="Pfam" id="PF00535">
    <property type="entry name" value="Glycos_transf_2"/>
    <property type="match status" value="1"/>
</dbReference>
<dbReference type="AlphaFoldDB" id="A0A7S7RMC6"/>
<protein>
    <submittedName>
        <fullName evidence="5">Glycosyltransferase</fullName>
    </submittedName>
</protein>
<dbReference type="Gene3D" id="3.90.550.10">
    <property type="entry name" value="Spore Coat Polysaccharide Biosynthesis Protein SpsA, Chain A"/>
    <property type="match status" value="1"/>
</dbReference>
<comment type="similarity">
    <text evidence="1">Belongs to the glycosyltransferase 2 family.</text>
</comment>
<keyword evidence="3 5" id="KW-0808">Transferase</keyword>
<sequence>MFKIAASVVLYNPEDKIFNNIKSYANKVDKLIVIDNSTTHNLDLIKNINQSFDNLIYINNNTNIGIATALNIACDKAIELGYDWILTMDQDSEFINFNHYKTCLLNFNNTDNIALFAANTLYNAKEHLPSNPTCNYEEKFIVITSGNFLNLKLFNQIGRFEDKLFIDLVDYDYCFKAQEKNYKILYFKDVLVEHNLGSLFERRNLITKKIKIKTEHNPQRIYYFARNYLYIASKYGKKFSKEASIFKIINILFIHEVTKIIFYEDNKFKKIYAKFLGLYHFLVGKYGKHNIY</sequence>
<proteinExistence type="inferred from homology"/>
<dbReference type="SUPFAM" id="SSF53448">
    <property type="entry name" value="Nucleotide-diphospho-sugar transferases"/>
    <property type="match status" value="1"/>
</dbReference>
<dbReference type="PANTHER" id="PTHR43179:SF12">
    <property type="entry name" value="GALACTOFURANOSYLTRANSFERASE GLFT2"/>
    <property type="match status" value="1"/>
</dbReference>
<evidence type="ECO:0000313" key="6">
    <source>
        <dbReference type="Proteomes" id="UP000593994"/>
    </source>
</evidence>
<reference evidence="5 6" key="1">
    <citation type="submission" date="2020-05" db="EMBL/GenBank/DDBJ databases">
        <title>Sulfurimonas marisnigri, sp. nov., and Sulfurimonas baltica, sp. nov., manganese oxide reducing chemolithoautotrophs of the class Epsilonproteobacteria isolated from the pelagic redoxclines of the Black and Baltic Seas and emended description of the genus Sulfurimonas.</title>
        <authorList>
            <person name="Henkel J.V."/>
            <person name="Laudan C."/>
            <person name="Werner J."/>
            <person name="Neu T."/>
            <person name="Plewe S."/>
            <person name="Sproer C."/>
            <person name="Bunk B."/>
            <person name="Schulz-Vogt H.N."/>
        </authorList>
    </citation>
    <scope>NUCLEOTIDE SEQUENCE [LARGE SCALE GENOMIC DNA]</scope>
    <source>
        <strain evidence="5 6">GD2</strain>
    </source>
</reference>
<dbReference type="GO" id="GO:0016757">
    <property type="term" value="F:glycosyltransferase activity"/>
    <property type="evidence" value="ECO:0007669"/>
    <property type="project" value="UniProtKB-KW"/>
</dbReference>
<dbReference type="RefSeq" id="WP_194368579.1">
    <property type="nucleotide sequence ID" value="NZ_CP054492.1"/>
</dbReference>